<evidence type="ECO:0000256" key="3">
    <source>
        <dbReference type="ARBA" id="ARBA00022449"/>
    </source>
</evidence>
<dbReference type="PANTHER" id="PTHR42703">
    <property type="entry name" value="NADH DEHYDROGENASE"/>
    <property type="match status" value="1"/>
</dbReference>
<keyword evidence="6 9" id="KW-1133">Transmembrane helix</keyword>
<keyword evidence="5 8" id="KW-0812">Transmembrane</keyword>
<feature type="transmembrane region" description="Helical" evidence="9">
    <location>
        <begin position="109"/>
        <end position="127"/>
    </location>
</feature>
<evidence type="ECO:0000256" key="1">
    <source>
        <dbReference type="ARBA" id="ARBA00004651"/>
    </source>
</evidence>
<dbReference type="NCBIfam" id="NF009306">
    <property type="entry name" value="PRK12663.1"/>
    <property type="match status" value="1"/>
</dbReference>
<feature type="transmembrane region" description="Helical" evidence="9">
    <location>
        <begin position="402"/>
        <end position="423"/>
    </location>
</feature>
<feature type="transmembrane region" description="Helical" evidence="9">
    <location>
        <begin position="133"/>
        <end position="152"/>
    </location>
</feature>
<keyword evidence="12" id="KW-1185">Reference proteome</keyword>
<feature type="transmembrane region" description="Helical" evidence="9">
    <location>
        <begin position="6"/>
        <end position="23"/>
    </location>
</feature>
<reference evidence="11" key="1">
    <citation type="submission" date="2021-01" db="EMBL/GenBank/DDBJ databases">
        <title>Genomic Encyclopedia of Type Strains, Phase IV (KMG-IV): sequencing the most valuable type-strain genomes for metagenomic binning, comparative biology and taxonomic classification.</title>
        <authorList>
            <person name="Goeker M."/>
        </authorList>
    </citation>
    <scope>NUCLEOTIDE SEQUENCE</scope>
    <source>
        <strain evidence="11">DSM 21943</strain>
    </source>
</reference>
<feature type="transmembrane region" description="Helical" evidence="9">
    <location>
        <begin position="241"/>
        <end position="264"/>
    </location>
</feature>
<keyword evidence="7 9" id="KW-0472">Membrane</keyword>
<name>A0ABS2ST37_9BACI</name>
<comment type="similarity">
    <text evidence="2">Belongs to the CPA3 antiporters (TC 2.A.63) subunit D family.</text>
</comment>
<feature type="transmembrane region" description="Helical" evidence="9">
    <location>
        <begin position="300"/>
        <end position="323"/>
    </location>
</feature>
<comment type="subcellular location">
    <subcellularLocation>
        <location evidence="1">Cell membrane</location>
        <topology evidence="1">Multi-pass membrane protein</topology>
    </subcellularLocation>
    <subcellularLocation>
        <location evidence="8">Membrane</location>
        <topology evidence="8">Multi-pass membrane protein</topology>
    </subcellularLocation>
</comment>
<dbReference type="InterPro" id="IPR050586">
    <property type="entry name" value="CPA3_Na-H_Antiporter_D"/>
</dbReference>
<evidence type="ECO:0000259" key="10">
    <source>
        <dbReference type="Pfam" id="PF00361"/>
    </source>
</evidence>
<evidence type="ECO:0000256" key="2">
    <source>
        <dbReference type="ARBA" id="ARBA00005346"/>
    </source>
</evidence>
<keyword evidence="4" id="KW-1003">Cell membrane</keyword>
<keyword evidence="3" id="KW-0050">Antiport</keyword>
<comment type="caution">
    <text evidence="11">The sequence shown here is derived from an EMBL/GenBank/DDBJ whole genome shotgun (WGS) entry which is preliminary data.</text>
</comment>
<evidence type="ECO:0000256" key="6">
    <source>
        <dbReference type="ARBA" id="ARBA00022989"/>
    </source>
</evidence>
<dbReference type="Proteomes" id="UP001179280">
    <property type="component" value="Unassembled WGS sequence"/>
</dbReference>
<feature type="transmembrane region" description="Helical" evidence="9">
    <location>
        <begin position="205"/>
        <end position="229"/>
    </location>
</feature>
<dbReference type="InterPro" id="IPR001750">
    <property type="entry name" value="ND/Mrp_TM"/>
</dbReference>
<sequence length="496" mass="53791">MMNNLLVLPMVLPLIVGIVLIFLRPFIVTQRVISLLTMVVTFGISLYLLIEAQLSGIVTLDFGDWAAPFGITFVGDSFSLLLVTTAYLIASISLLYVFSSIGEEKERMFVYPLILLLLAGVACSFLTGDLFNLYVGFEVMLLASYALIVLGGEKGQLRESIKYVLVNVFSSFIFLIGIAYLYGVLGTLNFAHLSVRIAEVGQTPILTTIGIIFLLVFSLKAGLLLYFWLPGSYGAPPMAIAALFGALLTKVGIYALFRFFTLLFYHEPQITHTLLAVMAILTMIGGSIGAVAYNDLRKIISYNVVIAVGFILSGLAIFNSAAIEGAIFYLVHDMIVKALLFILVGLTIYLSGTARLEQMSGMIRNYPLLGWLFFITMISLAGIPPLSGFIGKVYVAQGAIEGGAFVLLAFTLISSIFVLYSLLRIFRNVFWGETIISKDNMIPLKKRVLLPGVLLAVATLALGLGVEGIAGIVTDAAETLMNPDIYIDAVLNQGGV</sequence>
<dbReference type="Pfam" id="PF00361">
    <property type="entry name" value="Proton_antipo_M"/>
    <property type="match status" value="1"/>
</dbReference>
<accession>A0ABS2ST37</accession>
<dbReference type="PRINTS" id="PR01437">
    <property type="entry name" value="NUOXDRDTASE4"/>
</dbReference>
<evidence type="ECO:0000313" key="12">
    <source>
        <dbReference type="Proteomes" id="UP001179280"/>
    </source>
</evidence>
<organism evidence="11 12">
    <name type="scientific">Shouchella xiaoxiensis</name>
    <dbReference type="NCBI Taxonomy" id="766895"/>
    <lineage>
        <taxon>Bacteria</taxon>
        <taxon>Bacillati</taxon>
        <taxon>Bacillota</taxon>
        <taxon>Bacilli</taxon>
        <taxon>Bacillales</taxon>
        <taxon>Bacillaceae</taxon>
        <taxon>Shouchella</taxon>
    </lineage>
</organism>
<evidence type="ECO:0000313" key="11">
    <source>
        <dbReference type="EMBL" id="MBM7838656.1"/>
    </source>
</evidence>
<feature type="transmembrane region" description="Helical" evidence="9">
    <location>
        <begin position="164"/>
        <end position="185"/>
    </location>
</feature>
<dbReference type="EMBL" id="JAFBCV010000005">
    <property type="protein sequence ID" value="MBM7838656.1"/>
    <property type="molecule type" value="Genomic_DNA"/>
</dbReference>
<feature type="transmembrane region" description="Helical" evidence="9">
    <location>
        <begin position="368"/>
        <end position="390"/>
    </location>
</feature>
<feature type="transmembrane region" description="Helical" evidence="9">
    <location>
        <begin position="35"/>
        <end position="58"/>
    </location>
</feature>
<dbReference type="PANTHER" id="PTHR42703:SF1">
    <property type="entry name" value="NA(+)_H(+) ANTIPORTER SUBUNIT D1"/>
    <property type="match status" value="1"/>
</dbReference>
<protein>
    <submittedName>
        <fullName evidence="11">Multicomponent Na+:H+ antiporter subunit D</fullName>
    </submittedName>
</protein>
<dbReference type="NCBIfam" id="NF005818">
    <property type="entry name" value="PRK07691.1"/>
    <property type="match status" value="1"/>
</dbReference>
<gene>
    <name evidence="11" type="ORF">JOC54_001915</name>
</gene>
<feature type="domain" description="NADH:quinone oxidoreductase/Mrp antiporter transmembrane" evidence="10">
    <location>
        <begin position="128"/>
        <end position="417"/>
    </location>
</feature>
<keyword evidence="3" id="KW-0813">Transport</keyword>
<feature type="transmembrane region" description="Helical" evidence="9">
    <location>
        <begin position="270"/>
        <end position="293"/>
    </location>
</feature>
<feature type="transmembrane region" description="Helical" evidence="9">
    <location>
        <begin position="78"/>
        <end position="97"/>
    </location>
</feature>
<dbReference type="InterPro" id="IPR003918">
    <property type="entry name" value="NADH_UbQ_OxRdtase"/>
</dbReference>
<evidence type="ECO:0000256" key="9">
    <source>
        <dbReference type="SAM" id="Phobius"/>
    </source>
</evidence>
<evidence type="ECO:0000256" key="5">
    <source>
        <dbReference type="ARBA" id="ARBA00022692"/>
    </source>
</evidence>
<evidence type="ECO:0000256" key="4">
    <source>
        <dbReference type="ARBA" id="ARBA00022475"/>
    </source>
</evidence>
<proteinExistence type="inferred from homology"/>
<evidence type="ECO:0000256" key="8">
    <source>
        <dbReference type="RuleBase" id="RU000320"/>
    </source>
</evidence>
<evidence type="ECO:0000256" key="7">
    <source>
        <dbReference type="ARBA" id="ARBA00023136"/>
    </source>
</evidence>
<feature type="transmembrane region" description="Helical" evidence="9">
    <location>
        <begin position="335"/>
        <end position="356"/>
    </location>
</feature>
<feature type="transmembrane region" description="Helical" evidence="9">
    <location>
        <begin position="448"/>
        <end position="473"/>
    </location>
</feature>